<dbReference type="PROSITE" id="PS50262">
    <property type="entry name" value="G_PROTEIN_RECEP_F1_2"/>
    <property type="match status" value="1"/>
</dbReference>
<feature type="transmembrane region" description="Helical" evidence="9">
    <location>
        <begin position="275"/>
        <end position="297"/>
    </location>
</feature>
<feature type="domain" description="G-protein coupled receptors family 1 profile" evidence="10">
    <location>
        <begin position="81"/>
        <end position="321"/>
    </location>
</feature>
<evidence type="ECO:0000256" key="6">
    <source>
        <dbReference type="ARBA" id="ARBA00023170"/>
    </source>
</evidence>
<evidence type="ECO:0000256" key="8">
    <source>
        <dbReference type="ARBA" id="ARBA00023224"/>
    </source>
</evidence>
<feature type="transmembrane region" description="Helical" evidence="9">
    <location>
        <begin position="180"/>
        <end position="197"/>
    </location>
</feature>
<evidence type="ECO:0000259" key="10">
    <source>
        <dbReference type="PROSITE" id="PS50262"/>
    </source>
</evidence>
<dbReference type="Ensembl" id="ENSOABT00000072847.1">
    <property type="protein sequence ID" value="ENSOABP00000075373.1"/>
    <property type="gene ID" value="ENSOABG00000039176.1"/>
</dbReference>
<reference evidence="12" key="1">
    <citation type="submission" date="2020-03" db="EMBL/GenBank/DDBJ databases">
        <title>Evolution of repeat sequences and sex chromosomes of tilapia species revealed by chromosome-level genomes.</title>
        <authorList>
            <person name="Xu L."/>
            <person name="Tao W."/>
            <person name="Wang D."/>
            <person name="Zhou Q."/>
        </authorList>
    </citation>
    <scope>NUCLEOTIDE SEQUENCE [LARGE SCALE GENOMIC DNA]</scope>
    <source>
        <strain evidence="12">Israel</strain>
    </source>
</reference>
<dbReference type="PRINTS" id="PR00237">
    <property type="entry name" value="GPCRRHODOPSN"/>
</dbReference>
<feature type="transmembrane region" description="Helical" evidence="9">
    <location>
        <begin position="66"/>
        <end position="90"/>
    </location>
</feature>
<evidence type="ECO:0000256" key="1">
    <source>
        <dbReference type="ARBA" id="ARBA00004141"/>
    </source>
</evidence>
<evidence type="ECO:0000256" key="3">
    <source>
        <dbReference type="ARBA" id="ARBA00022989"/>
    </source>
</evidence>
<dbReference type="GeneID" id="116321660"/>
<organism evidence="11 12">
    <name type="scientific">Oreochromis aureus</name>
    <name type="common">Israeli tilapia</name>
    <name type="synonym">Chromis aureus</name>
    <dbReference type="NCBI Taxonomy" id="47969"/>
    <lineage>
        <taxon>Eukaryota</taxon>
        <taxon>Metazoa</taxon>
        <taxon>Chordata</taxon>
        <taxon>Craniata</taxon>
        <taxon>Vertebrata</taxon>
        <taxon>Euteleostomi</taxon>
        <taxon>Actinopterygii</taxon>
        <taxon>Neopterygii</taxon>
        <taxon>Teleostei</taxon>
        <taxon>Neoteleostei</taxon>
        <taxon>Acanthomorphata</taxon>
        <taxon>Ovalentaria</taxon>
        <taxon>Cichlomorphae</taxon>
        <taxon>Cichliformes</taxon>
        <taxon>Cichlidae</taxon>
        <taxon>African cichlids</taxon>
        <taxon>Pseudocrenilabrinae</taxon>
        <taxon>Oreochromini</taxon>
        <taxon>Oreochromis</taxon>
    </lineage>
</organism>
<dbReference type="CDD" id="cd14982">
    <property type="entry name" value="7tmA_purinoceptor-like"/>
    <property type="match status" value="1"/>
</dbReference>
<dbReference type="GO" id="GO:0035025">
    <property type="term" value="P:positive regulation of Rho protein signal transduction"/>
    <property type="evidence" value="ECO:0007669"/>
    <property type="project" value="TreeGrafter"/>
</dbReference>
<evidence type="ECO:0000256" key="5">
    <source>
        <dbReference type="ARBA" id="ARBA00023136"/>
    </source>
</evidence>
<comment type="subcellular location">
    <subcellularLocation>
        <location evidence="1">Membrane</location>
        <topology evidence="1">Multi-pass membrane protein</topology>
    </subcellularLocation>
</comment>
<dbReference type="PANTHER" id="PTHR24232:SF90">
    <property type="entry name" value="LYSOPHOSPHATIDIC ACID RECEPTOR 5B"/>
    <property type="match status" value="1"/>
</dbReference>
<dbReference type="RefSeq" id="XP_039454303.1">
    <property type="nucleotide sequence ID" value="XM_039598369.1"/>
</dbReference>
<evidence type="ECO:0000256" key="7">
    <source>
        <dbReference type="ARBA" id="ARBA00023180"/>
    </source>
</evidence>
<evidence type="ECO:0000256" key="4">
    <source>
        <dbReference type="ARBA" id="ARBA00023040"/>
    </source>
</evidence>
<dbReference type="KEGG" id="oau:116321660"/>
<keyword evidence="7" id="KW-0325">Glycoprotein</keyword>
<dbReference type="AlphaFoldDB" id="A0AAZ1Y612"/>
<gene>
    <name evidence="11" type="primary">LOC116321660</name>
</gene>
<keyword evidence="2 9" id="KW-0812">Transmembrane</keyword>
<feature type="transmembrane region" description="Helical" evidence="9">
    <location>
        <begin position="235"/>
        <end position="255"/>
    </location>
</feature>
<dbReference type="Proteomes" id="UP000472276">
    <property type="component" value="Unassembled WGS sequence"/>
</dbReference>
<dbReference type="Gene3D" id="1.20.1070.10">
    <property type="entry name" value="Rhodopsin 7-helix transmembrane proteins"/>
    <property type="match status" value="1"/>
</dbReference>
<keyword evidence="3 9" id="KW-1133">Transmembrane helix</keyword>
<dbReference type="GO" id="GO:0007200">
    <property type="term" value="P:phospholipase C-activating G protein-coupled receptor signaling pathway"/>
    <property type="evidence" value="ECO:0007669"/>
    <property type="project" value="TreeGrafter"/>
</dbReference>
<reference evidence="11" key="2">
    <citation type="submission" date="2025-08" db="UniProtKB">
        <authorList>
            <consortium name="Ensembl"/>
        </authorList>
    </citation>
    <scope>IDENTIFICATION</scope>
</reference>
<name>A0AAZ1Y612_OREAU</name>
<dbReference type="GO" id="GO:0005886">
    <property type="term" value="C:plasma membrane"/>
    <property type="evidence" value="ECO:0007669"/>
    <property type="project" value="TreeGrafter"/>
</dbReference>
<dbReference type="GO" id="GO:0070915">
    <property type="term" value="F:lysophosphatidic acid receptor activity"/>
    <property type="evidence" value="ECO:0007669"/>
    <property type="project" value="TreeGrafter"/>
</dbReference>
<evidence type="ECO:0000256" key="2">
    <source>
        <dbReference type="ARBA" id="ARBA00022692"/>
    </source>
</evidence>
<sequence length="336" mass="38445">MSTFHFSRTIFPQKCNMISVHTGYTITSSERNSCCLATIFYKGRRKISFLIMNTSNITNVTTEDKVYAGIFSLIMVIGLPLNAISLWILLRRHSLKSPNAVFMVNLALSDLLLVFTLPLRIHFNATGEWTLPKGVCLIITMFFRTNIRSSSSFITFISVDRLLAVVYPLRSRNLRTSCNAWKASALVWVILLVMNIAESVDFLKQLNNQTHPTCFESYESEKCPLKGIRLRMMQFMIVILVTMLSVNIVCTIMVFRALHRHLRGDSPNVNKKMNVMLIFAINLILYAIFLPVPITMARDCAHVKPLICLTVLNCCLDPLLYYFSFDAFWKKKEDVV</sequence>
<protein>
    <recommendedName>
        <fullName evidence="10">G-protein coupled receptors family 1 profile domain-containing protein</fullName>
    </recommendedName>
</protein>
<evidence type="ECO:0000256" key="9">
    <source>
        <dbReference type="SAM" id="Phobius"/>
    </source>
</evidence>
<dbReference type="PANTHER" id="PTHR24232">
    <property type="entry name" value="G-PROTEIN COUPLED RECEPTOR"/>
    <property type="match status" value="1"/>
</dbReference>
<dbReference type="SUPFAM" id="SSF81321">
    <property type="entry name" value="Family A G protein-coupled receptor-like"/>
    <property type="match status" value="1"/>
</dbReference>
<reference evidence="11" key="3">
    <citation type="submission" date="2025-09" db="UniProtKB">
        <authorList>
            <consortium name="Ensembl"/>
        </authorList>
    </citation>
    <scope>IDENTIFICATION</scope>
</reference>
<feature type="transmembrane region" description="Helical" evidence="9">
    <location>
        <begin position="303"/>
        <end position="323"/>
    </location>
</feature>
<keyword evidence="5 9" id="KW-0472">Membrane</keyword>
<accession>A0AAZ1Y612</accession>
<keyword evidence="4" id="KW-0297">G-protein coupled receptor</keyword>
<keyword evidence="8" id="KW-0807">Transducer</keyword>
<dbReference type="RefSeq" id="XP_039454304.1">
    <property type="nucleotide sequence ID" value="XM_039598370.1"/>
</dbReference>
<dbReference type="InterPro" id="IPR017452">
    <property type="entry name" value="GPCR_Rhodpsn_7TM"/>
</dbReference>
<keyword evidence="6" id="KW-0675">Receptor</keyword>
<evidence type="ECO:0000313" key="11">
    <source>
        <dbReference type="Ensembl" id="ENSOABP00000075373.1"/>
    </source>
</evidence>
<feature type="transmembrane region" description="Helical" evidence="9">
    <location>
        <begin position="102"/>
        <end position="123"/>
    </location>
</feature>
<keyword evidence="12" id="KW-1185">Reference proteome</keyword>
<dbReference type="InterPro" id="IPR000276">
    <property type="entry name" value="GPCR_Rhodpsn"/>
</dbReference>
<evidence type="ECO:0000313" key="12">
    <source>
        <dbReference type="Proteomes" id="UP000472276"/>
    </source>
</evidence>
<dbReference type="Pfam" id="PF00001">
    <property type="entry name" value="7tm_1"/>
    <property type="match status" value="1"/>
</dbReference>
<proteinExistence type="predicted"/>